<dbReference type="AlphaFoldDB" id="A0A380FFP0"/>
<evidence type="ECO:0000313" key="2">
    <source>
        <dbReference type="Proteomes" id="UP000255277"/>
    </source>
</evidence>
<evidence type="ECO:0000313" key="1">
    <source>
        <dbReference type="EMBL" id="SUM32419.1"/>
    </source>
</evidence>
<dbReference type="EMBL" id="UHDK01000001">
    <property type="protein sequence ID" value="SUM32419.1"/>
    <property type="molecule type" value="Genomic_DNA"/>
</dbReference>
<sequence length="40" mass="4476">MINKKFTYKVPSIVALTFAGTALTTHHAHAAEKYTRSNKK</sequence>
<protein>
    <submittedName>
        <fullName evidence="1">Bifunctional autolysin</fullName>
    </submittedName>
</protein>
<reference evidence="1 2" key="1">
    <citation type="submission" date="2018-06" db="EMBL/GenBank/DDBJ databases">
        <authorList>
            <consortium name="Pathogen Informatics"/>
            <person name="Doyle S."/>
        </authorList>
    </citation>
    <scope>NUCLEOTIDE SEQUENCE [LARGE SCALE GENOMIC DNA]</scope>
    <source>
        <strain evidence="1 2">NCTC12195</strain>
    </source>
</reference>
<organism evidence="1 2">
    <name type="scientific">Staphylococcus gallinarum</name>
    <dbReference type="NCBI Taxonomy" id="1293"/>
    <lineage>
        <taxon>Bacteria</taxon>
        <taxon>Bacillati</taxon>
        <taxon>Bacillota</taxon>
        <taxon>Bacilli</taxon>
        <taxon>Bacillales</taxon>
        <taxon>Staphylococcaceae</taxon>
        <taxon>Staphylococcus</taxon>
    </lineage>
</organism>
<gene>
    <name evidence="1" type="primary">atl_4</name>
    <name evidence="1" type="ORF">NCTC12195_01864</name>
</gene>
<accession>A0A380FFP0</accession>
<proteinExistence type="predicted"/>
<dbReference type="Proteomes" id="UP000255277">
    <property type="component" value="Unassembled WGS sequence"/>
</dbReference>
<name>A0A380FFP0_STAGA</name>